<protein>
    <recommendedName>
        <fullName evidence="4">Thiol oxidase</fullName>
    </recommendedName>
</protein>
<evidence type="ECO:0000313" key="3">
    <source>
        <dbReference type="Proteomes" id="UP001189429"/>
    </source>
</evidence>
<comment type="caution">
    <text evidence="2">The sequence shown here is derived from an EMBL/GenBank/DDBJ whole genome shotgun (WGS) entry which is preliminary data.</text>
</comment>
<reference evidence="2" key="1">
    <citation type="submission" date="2023-10" db="EMBL/GenBank/DDBJ databases">
        <authorList>
            <person name="Chen Y."/>
            <person name="Shah S."/>
            <person name="Dougan E. K."/>
            <person name="Thang M."/>
            <person name="Chan C."/>
        </authorList>
    </citation>
    <scope>NUCLEOTIDE SEQUENCE [LARGE SCALE GENOMIC DNA]</scope>
</reference>
<name>A0ABN9QRM5_9DINO</name>
<feature type="non-terminal residue" evidence="2">
    <location>
        <position position="1"/>
    </location>
</feature>
<accession>A0ABN9QRM5</accession>
<proteinExistence type="predicted"/>
<keyword evidence="3" id="KW-1185">Reference proteome</keyword>
<evidence type="ECO:0000313" key="2">
    <source>
        <dbReference type="EMBL" id="CAK0807720.1"/>
    </source>
</evidence>
<dbReference type="EMBL" id="CAUYUJ010003996">
    <property type="protein sequence ID" value="CAK0807720.1"/>
    <property type="molecule type" value="Genomic_DNA"/>
</dbReference>
<dbReference type="Proteomes" id="UP001189429">
    <property type="component" value="Unassembled WGS sequence"/>
</dbReference>
<sequence>CLFCLCAVAPLGGGHGALEGACGEGWRLEAMVREYEAAAARPLGADAAAASPSARGRGLREQGAPISVEVFFLSTCPHCYHFIHNNLVPFLDAGLPGDE</sequence>
<feature type="chain" id="PRO_5046334245" description="Thiol oxidase" evidence="1">
    <location>
        <begin position="17"/>
        <end position="99"/>
    </location>
</feature>
<evidence type="ECO:0000256" key="1">
    <source>
        <dbReference type="SAM" id="SignalP"/>
    </source>
</evidence>
<gene>
    <name evidence="2" type="ORF">PCOR1329_LOCUS13510</name>
</gene>
<evidence type="ECO:0008006" key="4">
    <source>
        <dbReference type="Google" id="ProtNLM"/>
    </source>
</evidence>
<feature type="non-terminal residue" evidence="2">
    <location>
        <position position="99"/>
    </location>
</feature>
<feature type="signal peptide" evidence="1">
    <location>
        <begin position="1"/>
        <end position="16"/>
    </location>
</feature>
<organism evidence="2 3">
    <name type="scientific">Prorocentrum cordatum</name>
    <dbReference type="NCBI Taxonomy" id="2364126"/>
    <lineage>
        <taxon>Eukaryota</taxon>
        <taxon>Sar</taxon>
        <taxon>Alveolata</taxon>
        <taxon>Dinophyceae</taxon>
        <taxon>Prorocentrales</taxon>
        <taxon>Prorocentraceae</taxon>
        <taxon>Prorocentrum</taxon>
    </lineage>
</organism>
<keyword evidence="1" id="KW-0732">Signal</keyword>